<evidence type="ECO:0000313" key="1">
    <source>
        <dbReference type="EMBL" id="CAH1401368.1"/>
    </source>
</evidence>
<sequence>MRRRVEGRISGWYKQVTDYRVEDKQITAAGGMLTDQRLNPNLNCSREYIHSRWTSRVPLLPFPLSFVHISPSLSYPPSLSLSLSPYSLYLTNLFRSHYYPALFL</sequence>
<organism evidence="1 2">
    <name type="scientific">Nezara viridula</name>
    <name type="common">Southern green stink bug</name>
    <name type="synonym">Cimex viridulus</name>
    <dbReference type="NCBI Taxonomy" id="85310"/>
    <lineage>
        <taxon>Eukaryota</taxon>
        <taxon>Metazoa</taxon>
        <taxon>Ecdysozoa</taxon>
        <taxon>Arthropoda</taxon>
        <taxon>Hexapoda</taxon>
        <taxon>Insecta</taxon>
        <taxon>Pterygota</taxon>
        <taxon>Neoptera</taxon>
        <taxon>Paraneoptera</taxon>
        <taxon>Hemiptera</taxon>
        <taxon>Heteroptera</taxon>
        <taxon>Panheteroptera</taxon>
        <taxon>Pentatomomorpha</taxon>
        <taxon>Pentatomoidea</taxon>
        <taxon>Pentatomidae</taxon>
        <taxon>Pentatominae</taxon>
        <taxon>Nezara</taxon>
    </lineage>
</organism>
<protein>
    <submittedName>
        <fullName evidence="1">Uncharacterized protein</fullName>
    </submittedName>
</protein>
<accession>A0A9P0HFB0</accession>
<gene>
    <name evidence="1" type="ORF">NEZAVI_LOCUS10403</name>
</gene>
<feature type="non-terminal residue" evidence="1">
    <location>
        <position position="1"/>
    </location>
</feature>
<reference evidence="1" key="1">
    <citation type="submission" date="2022-01" db="EMBL/GenBank/DDBJ databases">
        <authorList>
            <person name="King R."/>
        </authorList>
    </citation>
    <scope>NUCLEOTIDE SEQUENCE</scope>
</reference>
<evidence type="ECO:0000313" key="2">
    <source>
        <dbReference type="Proteomes" id="UP001152798"/>
    </source>
</evidence>
<dbReference type="Proteomes" id="UP001152798">
    <property type="component" value="Chromosome 5"/>
</dbReference>
<dbReference type="AlphaFoldDB" id="A0A9P0HFB0"/>
<dbReference type="EMBL" id="OV725081">
    <property type="protein sequence ID" value="CAH1401368.1"/>
    <property type="molecule type" value="Genomic_DNA"/>
</dbReference>
<keyword evidence="2" id="KW-1185">Reference proteome</keyword>
<proteinExistence type="predicted"/>
<name>A0A9P0HFB0_NEZVI</name>
<feature type="non-terminal residue" evidence="1">
    <location>
        <position position="104"/>
    </location>
</feature>